<feature type="region of interest" description="Disordered" evidence="1">
    <location>
        <begin position="362"/>
        <end position="383"/>
    </location>
</feature>
<name>A0A6M3J035_9ZZZZ</name>
<proteinExistence type="predicted"/>
<reference evidence="2" key="1">
    <citation type="submission" date="2020-03" db="EMBL/GenBank/DDBJ databases">
        <title>The deep terrestrial virosphere.</title>
        <authorList>
            <person name="Holmfeldt K."/>
            <person name="Nilsson E."/>
            <person name="Simone D."/>
            <person name="Lopez-Fernandez M."/>
            <person name="Wu X."/>
            <person name="de Brujin I."/>
            <person name="Lundin D."/>
            <person name="Andersson A."/>
            <person name="Bertilsson S."/>
            <person name="Dopson M."/>
        </authorList>
    </citation>
    <scope>NUCLEOTIDE SEQUENCE</scope>
    <source>
        <strain evidence="2">MM415B00808</strain>
    </source>
</reference>
<protein>
    <submittedName>
        <fullName evidence="2">Uncharacterized protein</fullName>
    </submittedName>
</protein>
<evidence type="ECO:0000313" key="2">
    <source>
        <dbReference type="EMBL" id="QJA62252.1"/>
    </source>
</evidence>
<sequence length="383" mass="43121">MAIFDYTPMYKKFKVEENPNPINPREESIRRKYEDYLENDVKEPGFNLGAVYESAKEGVKKPNNNILGAISGAIKGGLEYMGGSQGAKILSGLTSDPYMAMGYLDVAKEKGAKEAVEMEAYRKLKQEQMDDRAKYLEEQKKKQSMAEVGAFLKDNPDYYLEGLSATGNPMIRHKEKNILIDTVTGKAYDFAGNEVEPDMLEKMKSHRLTPSIKYQKEKAQVLGEAKQKVEEGKISSEQAGRYVLAKTAIDDIESAKKILFPTGKPESFRRDLAALSDMPFIGGAAPFSKEGQLLYSRLKSSVAAKVLLGTGVAARPEEVEAQIKSYVANWKTHPEAAIDEFDRLIKFYKDYLQLAEKKRIDKTEPKQEKSIKNVENVRSKYDY</sequence>
<organism evidence="2">
    <name type="scientific">viral metagenome</name>
    <dbReference type="NCBI Taxonomy" id="1070528"/>
    <lineage>
        <taxon>unclassified sequences</taxon>
        <taxon>metagenomes</taxon>
        <taxon>organismal metagenomes</taxon>
    </lineage>
</organism>
<accession>A0A6M3J035</accession>
<dbReference type="AlphaFoldDB" id="A0A6M3J035"/>
<gene>
    <name evidence="2" type="ORF">MM415B00808_0037</name>
</gene>
<evidence type="ECO:0000256" key="1">
    <source>
        <dbReference type="SAM" id="MobiDB-lite"/>
    </source>
</evidence>
<dbReference type="EMBL" id="MT141465">
    <property type="protein sequence ID" value="QJA62252.1"/>
    <property type="molecule type" value="Genomic_DNA"/>
</dbReference>